<dbReference type="Proteomes" id="UP000604046">
    <property type="component" value="Unassembled WGS sequence"/>
</dbReference>
<feature type="transmembrane region" description="Helical" evidence="1">
    <location>
        <begin position="266"/>
        <end position="292"/>
    </location>
</feature>
<gene>
    <name evidence="2" type="ORF">SNAT2548_LOCUS34555</name>
</gene>
<feature type="transmembrane region" description="Helical" evidence="1">
    <location>
        <begin position="197"/>
        <end position="217"/>
    </location>
</feature>
<evidence type="ECO:0000313" key="3">
    <source>
        <dbReference type="Proteomes" id="UP000604046"/>
    </source>
</evidence>
<sequence>MAYTPSGPSGDRCVGLHRLALVNVCQHQDGVVEDMINRICSEKSPEECPSFVRLETRSVVPKGREGSNVSTTSYLAISDDNVELDNLIAAAQEARLEEGGGSLSVLGRSPFNTERLSIEELRQVVRRQDIRGIAAWCNLLVAAGMAAVGLATDSSATVVASMLISPLMSPIIQLSFSLVDWSLWKERSFMTNAFRDFFFAVLGCVSVGLALGPAFLWARMDESWHWPTQEMDSRTHVYRTLVPGTIISIVSGIGVANGLRNRGINALVGVAISASLLPPLVNSGIYMAWGLLRSGSEAEVVQARFRKGCVSFMLTMINVLGVIVSSAIWFRIRGVGTTAEKKGASAPLLAA</sequence>
<keyword evidence="1" id="KW-0812">Transmembrane</keyword>
<dbReference type="Pfam" id="PF04087">
    <property type="entry name" value="DUF389"/>
    <property type="match status" value="1"/>
</dbReference>
<organism evidence="2 3">
    <name type="scientific">Symbiodinium natans</name>
    <dbReference type="NCBI Taxonomy" id="878477"/>
    <lineage>
        <taxon>Eukaryota</taxon>
        <taxon>Sar</taxon>
        <taxon>Alveolata</taxon>
        <taxon>Dinophyceae</taxon>
        <taxon>Suessiales</taxon>
        <taxon>Symbiodiniaceae</taxon>
        <taxon>Symbiodinium</taxon>
    </lineage>
</organism>
<dbReference type="OrthoDB" id="543859at2759"/>
<keyword evidence="1" id="KW-0472">Membrane</keyword>
<feature type="transmembrane region" description="Helical" evidence="1">
    <location>
        <begin position="237"/>
        <end position="259"/>
    </location>
</feature>
<dbReference type="PANTHER" id="PTHR20992:SF9">
    <property type="entry name" value="AT15442P-RELATED"/>
    <property type="match status" value="1"/>
</dbReference>
<feature type="transmembrane region" description="Helical" evidence="1">
    <location>
        <begin position="158"/>
        <end position="176"/>
    </location>
</feature>
<proteinExistence type="predicted"/>
<keyword evidence="3" id="KW-1185">Reference proteome</keyword>
<name>A0A812VAJ2_9DINO</name>
<protein>
    <recommendedName>
        <fullName evidence="4">DUF389 domain-containing protein</fullName>
    </recommendedName>
</protein>
<dbReference type="AlphaFoldDB" id="A0A812VAJ2"/>
<accession>A0A812VAJ2</accession>
<feature type="transmembrane region" description="Helical" evidence="1">
    <location>
        <begin position="133"/>
        <end position="152"/>
    </location>
</feature>
<dbReference type="InterPro" id="IPR005240">
    <property type="entry name" value="DUF389"/>
</dbReference>
<keyword evidence="1" id="KW-1133">Transmembrane helix</keyword>
<dbReference type="PANTHER" id="PTHR20992">
    <property type="entry name" value="AT15442P-RELATED"/>
    <property type="match status" value="1"/>
</dbReference>
<reference evidence="2" key="1">
    <citation type="submission" date="2021-02" db="EMBL/GenBank/DDBJ databases">
        <authorList>
            <person name="Dougan E. K."/>
            <person name="Rhodes N."/>
            <person name="Thang M."/>
            <person name="Chan C."/>
        </authorList>
    </citation>
    <scope>NUCLEOTIDE SEQUENCE</scope>
</reference>
<dbReference type="EMBL" id="CAJNDS010002815">
    <property type="protein sequence ID" value="CAE7607776.1"/>
    <property type="molecule type" value="Genomic_DNA"/>
</dbReference>
<feature type="transmembrane region" description="Helical" evidence="1">
    <location>
        <begin position="312"/>
        <end position="332"/>
    </location>
</feature>
<comment type="caution">
    <text evidence="2">The sequence shown here is derived from an EMBL/GenBank/DDBJ whole genome shotgun (WGS) entry which is preliminary data.</text>
</comment>
<evidence type="ECO:0000313" key="2">
    <source>
        <dbReference type="EMBL" id="CAE7607776.1"/>
    </source>
</evidence>
<evidence type="ECO:0000256" key="1">
    <source>
        <dbReference type="SAM" id="Phobius"/>
    </source>
</evidence>
<evidence type="ECO:0008006" key="4">
    <source>
        <dbReference type="Google" id="ProtNLM"/>
    </source>
</evidence>